<organism evidence="2 3">
    <name type="scientific">Heterorhabditis bacteriophora</name>
    <name type="common">Entomopathogenic nematode worm</name>
    <dbReference type="NCBI Taxonomy" id="37862"/>
    <lineage>
        <taxon>Eukaryota</taxon>
        <taxon>Metazoa</taxon>
        <taxon>Ecdysozoa</taxon>
        <taxon>Nematoda</taxon>
        <taxon>Chromadorea</taxon>
        <taxon>Rhabditida</taxon>
        <taxon>Rhabditina</taxon>
        <taxon>Rhabditomorpha</taxon>
        <taxon>Strongyloidea</taxon>
        <taxon>Heterorhabditidae</taxon>
        <taxon>Heterorhabditis</taxon>
    </lineage>
</organism>
<feature type="transmembrane region" description="Helical" evidence="1">
    <location>
        <begin position="6"/>
        <end position="22"/>
    </location>
</feature>
<dbReference type="AlphaFoldDB" id="A0A1I7WEQ5"/>
<protein>
    <submittedName>
        <fullName evidence="3">7TM_GPCR_Srx domain-containing protein</fullName>
    </submittedName>
</protein>
<keyword evidence="1" id="KW-0472">Membrane</keyword>
<keyword evidence="1" id="KW-0812">Transmembrane</keyword>
<keyword evidence="1" id="KW-1133">Transmembrane helix</keyword>
<dbReference type="Proteomes" id="UP000095283">
    <property type="component" value="Unplaced"/>
</dbReference>
<sequence>MQCFDIFVLIFSLLIISVYGLLKSRVRENNSAHEVLIGSGLINLYIVFTEIKYLLICNSDNL</sequence>
<feature type="transmembrane region" description="Helical" evidence="1">
    <location>
        <begin position="34"/>
        <end position="56"/>
    </location>
</feature>
<accession>A0A1I7WEQ5</accession>
<proteinExistence type="predicted"/>
<name>A0A1I7WEQ5_HETBA</name>
<dbReference type="WBParaSite" id="Hba_03401">
    <property type="protein sequence ID" value="Hba_03401"/>
    <property type="gene ID" value="Hba_03401"/>
</dbReference>
<evidence type="ECO:0000313" key="3">
    <source>
        <dbReference type="WBParaSite" id="Hba_03401"/>
    </source>
</evidence>
<reference evidence="3" key="1">
    <citation type="submission" date="2016-11" db="UniProtKB">
        <authorList>
            <consortium name="WormBaseParasite"/>
        </authorList>
    </citation>
    <scope>IDENTIFICATION</scope>
</reference>
<keyword evidence="2" id="KW-1185">Reference proteome</keyword>
<evidence type="ECO:0000256" key="1">
    <source>
        <dbReference type="SAM" id="Phobius"/>
    </source>
</evidence>
<evidence type="ECO:0000313" key="2">
    <source>
        <dbReference type="Proteomes" id="UP000095283"/>
    </source>
</evidence>